<gene>
    <name evidence="12" type="primary">uraH</name>
    <name evidence="12" type="ORF">HYN46_12020</name>
</gene>
<dbReference type="EC" id="3.5.2.17" evidence="5 10"/>
<dbReference type="InterPro" id="IPR014306">
    <property type="entry name" value="Hydroxyisourate_hydrolase"/>
</dbReference>
<dbReference type="OrthoDB" id="9792386at2"/>
<dbReference type="GO" id="GO:0033971">
    <property type="term" value="F:hydroxyisourate hydrolase activity"/>
    <property type="evidence" value="ECO:0007669"/>
    <property type="project" value="UniProtKB-EC"/>
</dbReference>
<dbReference type="InterPro" id="IPR000895">
    <property type="entry name" value="Transthyretin/HIU_hydrolase"/>
</dbReference>
<dbReference type="PRINTS" id="PR00189">
    <property type="entry name" value="TRNSTHYRETIN"/>
</dbReference>
<sequence length="112" mass="12706">MLTISTHVLDTSRGLPAADIPVELAIWQDHAWHHLGSGVTDPDGRIRYWGEQVFTLIGHYRLTFHLVDYFAAREQAAFFPEVSLQFQSDGALKHLHVPLLLNPYGYSTYRGS</sequence>
<dbReference type="NCBIfam" id="TIGR02962">
    <property type="entry name" value="hdxy_isourate"/>
    <property type="match status" value="1"/>
</dbReference>
<feature type="domain" description="Transthyretin/hydroxyisourate hydrolase" evidence="11">
    <location>
        <begin position="4"/>
        <end position="111"/>
    </location>
</feature>
<evidence type="ECO:0000313" key="12">
    <source>
        <dbReference type="EMBL" id="AXI03501.1"/>
    </source>
</evidence>
<evidence type="ECO:0000256" key="9">
    <source>
        <dbReference type="PIRSR" id="PIRSR600895-51"/>
    </source>
</evidence>
<dbReference type="InterPro" id="IPR023418">
    <property type="entry name" value="Thyroxine_BS"/>
</dbReference>
<dbReference type="PANTHER" id="PTHR10395:SF7">
    <property type="entry name" value="5-HYDROXYISOURATE HYDROLASE"/>
    <property type="match status" value="1"/>
</dbReference>
<dbReference type="InterPro" id="IPR023416">
    <property type="entry name" value="Transthyretin/HIU_hydrolase_d"/>
</dbReference>
<evidence type="ECO:0000256" key="4">
    <source>
        <dbReference type="ARBA" id="ARBA00011881"/>
    </source>
</evidence>
<dbReference type="GO" id="GO:0006144">
    <property type="term" value="P:purine nucleobase metabolic process"/>
    <property type="evidence" value="ECO:0007669"/>
    <property type="project" value="UniProtKB-KW"/>
</dbReference>
<protein>
    <recommendedName>
        <fullName evidence="6 10">5-hydroxyisourate hydrolase</fullName>
        <shortName evidence="10">HIU hydrolase</shortName>
        <shortName evidence="10">HIUHase</shortName>
        <ecNumber evidence="5 10">3.5.2.17</ecNumber>
    </recommendedName>
</protein>
<dbReference type="Proteomes" id="UP000253940">
    <property type="component" value="Chromosome"/>
</dbReference>
<dbReference type="Gene3D" id="2.60.40.180">
    <property type="entry name" value="Transthyretin/hydroxyisourate hydrolase domain"/>
    <property type="match status" value="1"/>
</dbReference>
<evidence type="ECO:0000256" key="3">
    <source>
        <dbReference type="ARBA" id="ARBA00009850"/>
    </source>
</evidence>
<feature type="binding site" evidence="9">
    <location>
        <position position="7"/>
    </location>
    <ligand>
        <name>substrate</name>
    </ligand>
</feature>
<organism evidence="12 13">
    <name type="scientific">Aquirhabdus parva</name>
    <dbReference type="NCBI Taxonomy" id="2283318"/>
    <lineage>
        <taxon>Bacteria</taxon>
        <taxon>Pseudomonadati</taxon>
        <taxon>Pseudomonadota</taxon>
        <taxon>Gammaproteobacteria</taxon>
        <taxon>Moraxellales</taxon>
        <taxon>Moraxellaceae</taxon>
        <taxon>Aquirhabdus</taxon>
    </lineage>
</organism>
<feature type="binding site" evidence="9">
    <location>
        <position position="109"/>
    </location>
    <ligand>
        <name>substrate</name>
    </ligand>
</feature>
<comment type="function">
    <text evidence="2">Catalyzes the hydrolysis of 5-hydroxyisourate (HIU) to 2-oxo-4-hydroxy-4-carboxy-5-ureidoimidazoline (OHCU).</text>
</comment>
<dbReference type="EMBL" id="CP031222">
    <property type="protein sequence ID" value="AXI03501.1"/>
    <property type="molecule type" value="Genomic_DNA"/>
</dbReference>
<comment type="similarity">
    <text evidence="3 10">Belongs to the transthyretin family. 5-hydroxyisourate hydrolase subfamily.</text>
</comment>
<evidence type="ECO:0000256" key="5">
    <source>
        <dbReference type="ARBA" id="ARBA00012609"/>
    </source>
</evidence>
<evidence type="ECO:0000259" key="11">
    <source>
        <dbReference type="Pfam" id="PF00576"/>
    </source>
</evidence>
<evidence type="ECO:0000256" key="6">
    <source>
        <dbReference type="ARBA" id="ARBA00017539"/>
    </source>
</evidence>
<keyword evidence="8 10" id="KW-0378">Hydrolase</keyword>
<proteinExistence type="inferred from homology"/>
<dbReference type="CDD" id="cd05822">
    <property type="entry name" value="TLP_HIUase"/>
    <property type="match status" value="1"/>
</dbReference>
<comment type="subunit">
    <text evidence="4 10">Homotetramer.</text>
</comment>
<name>A0A345P892_9GAMM</name>
<feature type="binding site" evidence="9">
    <location>
        <position position="45"/>
    </location>
    <ligand>
        <name>substrate</name>
    </ligand>
</feature>
<evidence type="ECO:0000256" key="1">
    <source>
        <dbReference type="ARBA" id="ARBA00001043"/>
    </source>
</evidence>
<dbReference type="SUPFAM" id="SSF49472">
    <property type="entry name" value="Transthyretin (synonym: prealbumin)"/>
    <property type="match status" value="1"/>
</dbReference>
<accession>A0A345P892</accession>
<keyword evidence="7 10" id="KW-0659">Purine metabolism</keyword>
<dbReference type="RefSeq" id="WP_114899609.1">
    <property type="nucleotide sequence ID" value="NZ_CP031222.1"/>
</dbReference>
<dbReference type="InterPro" id="IPR036817">
    <property type="entry name" value="Transthyretin/HIU_hydrolase_sf"/>
</dbReference>
<evidence type="ECO:0000313" key="13">
    <source>
        <dbReference type="Proteomes" id="UP000253940"/>
    </source>
</evidence>
<dbReference type="PROSITE" id="PS00768">
    <property type="entry name" value="TRANSTHYRETIN_1"/>
    <property type="match status" value="1"/>
</dbReference>
<comment type="catalytic activity">
    <reaction evidence="1 10">
        <text>5-hydroxyisourate + H2O = 5-hydroxy-2-oxo-4-ureido-2,5-dihydro-1H-imidazole-5-carboxylate + H(+)</text>
        <dbReference type="Rhea" id="RHEA:23736"/>
        <dbReference type="ChEBI" id="CHEBI:15377"/>
        <dbReference type="ChEBI" id="CHEBI:15378"/>
        <dbReference type="ChEBI" id="CHEBI:18072"/>
        <dbReference type="ChEBI" id="CHEBI:58639"/>
        <dbReference type="EC" id="3.5.2.17"/>
    </reaction>
</comment>
<dbReference type="KEGG" id="mbah:HYN46_12020"/>
<dbReference type="PANTHER" id="PTHR10395">
    <property type="entry name" value="URICASE AND TRANSTHYRETIN-RELATED"/>
    <property type="match status" value="1"/>
</dbReference>
<dbReference type="Pfam" id="PF00576">
    <property type="entry name" value="Transthyretin"/>
    <property type="match status" value="1"/>
</dbReference>
<evidence type="ECO:0000256" key="7">
    <source>
        <dbReference type="ARBA" id="ARBA00022631"/>
    </source>
</evidence>
<evidence type="ECO:0000256" key="10">
    <source>
        <dbReference type="RuleBase" id="RU361270"/>
    </source>
</evidence>
<evidence type="ECO:0000256" key="8">
    <source>
        <dbReference type="ARBA" id="ARBA00022801"/>
    </source>
</evidence>
<keyword evidence="13" id="KW-1185">Reference proteome</keyword>
<dbReference type="AlphaFoldDB" id="A0A345P892"/>
<evidence type="ECO:0000256" key="2">
    <source>
        <dbReference type="ARBA" id="ARBA00002704"/>
    </source>
</evidence>
<reference evidence="12 13" key="1">
    <citation type="submission" date="2018-07" db="EMBL/GenBank/DDBJ databases">
        <title>Genome sequencing of Moraxellaceae gen. HYN0046.</title>
        <authorList>
            <person name="Kim M."/>
            <person name="Yi H."/>
        </authorList>
    </citation>
    <scope>NUCLEOTIDE SEQUENCE [LARGE SCALE GENOMIC DNA]</scope>
    <source>
        <strain evidence="12 13">HYN0046</strain>
    </source>
</reference>